<dbReference type="EMBL" id="VFSV01000086">
    <property type="protein sequence ID" value="TRD14166.1"/>
    <property type="molecule type" value="Genomic_DNA"/>
</dbReference>
<dbReference type="RefSeq" id="WP_142836316.1">
    <property type="nucleotide sequence ID" value="NZ_VFSV01000086.1"/>
</dbReference>
<name>A0A547PJ26_9RHOB</name>
<dbReference type="InterPro" id="IPR016181">
    <property type="entry name" value="Acyl_CoA_acyltransferase"/>
</dbReference>
<dbReference type="PROSITE" id="PS51186">
    <property type="entry name" value="GNAT"/>
    <property type="match status" value="1"/>
</dbReference>
<comment type="caution">
    <text evidence="2">The sequence shown here is derived from an EMBL/GenBank/DDBJ whole genome shotgun (WGS) entry which is preliminary data.</text>
</comment>
<organism evidence="2 3">
    <name type="scientific">Palleronia caenipelagi</name>
    <dbReference type="NCBI Taxonomy" id="2489174"/>
    <lineage>
        <taxon>Bacteria</taxon>
        <taxon>Pseudomonadati</taxon>
        <taxon>Pseudomonadota</taxon>
        <taxon>Alphaproteobacteria</taxon>
        <taxon>Rhodobacterales</taxon>
        <taxon>Roseobacteraceae</taxon>
        <taxon>Palleronia</taxon>
    </lineage>
</organism>
<dbReference type="Proteomes" id="UP000318590">
    <property type="component" value="Unassembled WGS sequence"/>
</dbReference>
<keyword evidence="2" id="KW-0808">Transferase</keyword>
<dbReference type="AlphaFoldDB" id="A0A547PJ26"/>
<dbReference type="GO" id="GO:0016747">
    <property type="term" value="F:acyltransferase activity, transferring groups other than amino-acyl groups"/>
    <property type="evidence" value="ECO:0007669"/>
    <property type="project" value="InterPro"/>
</dbReference>
<dbReference type="InterPro" id="IPR000182">
    <property type="entry name" value="GNAT_dom"/>
</dbReference>
<dbReference type="Gene3D" id="3.40.630.30">
    <property type="match status" value="1"/>
</dbReference>
<evidence type="ECO:0000313" key="3">
    <source>
        <dbReference type="Proteomes" id="UP000318590"/>
    </source>
</evidence>
<evidence type="ECO:0000313" key="2">
    <source>
        <dbReference type="EMBL" id="TRD14166.1"/>
    </source>
</evidence>
<dbReference type="SUPFAM" id="SSF55729">
    <property type="entry name" value="Acyl-CoA N-acyltransferases (Nat)"/>
    <property type="match status" value="1"/>
</dbReference>
<protein>
    <submittedName>
        <fullName evidence="2">GNAT family N-acetyltransferase</fullName>
    </submittedName>
</protein>
<evidence type="ECO:0000259" key="1">
    <source>
        <dbReference type="PROSITE" id="PS51186"/>
    </source>
</evidence>
<sequence>MLLNPLRTKPHLVTYKGLPSPGTLTVWEAVYRDELGWAGDINDSFINDSFQPSSVHILAYVDGNAAGTIRIAYPFESKLPAEQKTNQPTLLHGEVSKAELTRVMVRKEFRKKVYPDYPEGLFHKLMQTAISHCRNKEITLVAMDVRVPGSSNSIFNSAVALGFRPTGITYPDPLGSDYPDCTTVILDTRSLA</sequence>
<gene>
    <name evidence="2" type="ORF">FEV53_19420</name>
</gene>
<proteinExistence type="predicted"/>
<accession>A0A547PJ26</accession>
<feature type="domain" description="N-acetyltransferase" evidence="1">
    <location>
        <begin position="13"/>
        <end position="185"/>
    </location>
</feature>
<keyword evidence="3" id="KW-1185">Reference proteome</keyword>
<dbReference type="OrthoDB" id="9796171at2"/>
<reference evidence="2 3" key="1">
    <citation type="submission" date="2019-06" db="EMBL/GenBank/DDBJ databases">
        <title>Paenimaribius caenipelagi gen. nov., sp. nov., isolated from a tidal flat.</title>
        <authorList>
            <person name="Yoon J.-H."/>
        </authorList>
    </citation>
    <scope>NUCLEOTIDE SEQUENCE [LARGE SCALE GENOMIC DNA]</scope>
    <source>
        <strain evidence="2 3">JBTF-M29</strain>
    </source>
</reference>